<proteinExistence type="predicted"/>
<protein>
    <submittedName>
        <fullName evidence="1">Uncharacterized protein</fullName>
    </submittedName>
</protein>
<organism evidence="1">
    <name type="scientific">Arundo donax</name>
    <name type="common">Giant reed</name>
    <name type="synonym">Donax arundinaceus</name>
    <dbReference type="NCBI Taxonomy" id="35708"/>
    <lineage>
        <taxon>Eukaryota</taxon>
        <taxon>Viridiplantae</taxon>
        <taxon>Streptophyta</taxon>
        <taxon>Embryophyta</taxon>
        <taxon>Tracheophyta</taxon>
        <taxon>Spermatophyta</taxon>
        <taxon>Magnoliopsida</taxon>
        <taxon>Liliopsida</taxon>
        <taxon>Poales</taxon>
        <taxon>Poaceae</taxon>
        <taxon>PACMAD clade</taxon>
        <taxon>Arundinoideae</taxon>
        <taxon>Arundineae</taxon>
        <taxon>Arundo</taxon>
    </lineage>
</organism>
<reference evidence="1" key="1">
    <citation type="submission" date="2014-09" db="EMBL/GenBank/DDBJ databases">
        <authorList>
            <person name="Magalhaes I.L.F."/>
            <person name="Oliveira U."/>
            <person name="Santos F.R."/>
            <person name="Vidigal T.H.D.A."/>
            <person name="Brescovit A.D."/>
            <person name="Santos A.J."/>
        </authorList>
    </citation>
    <scope>NUCLEOTIDE SEQUENCE</scope>
    <source>
        <tissue evidence="1">Shoot tissue taken approximately 20 cm above the soil surface</tissue>
    </source>
</reference>
<dbReference type="AlphaFoldDB" id="A0A0A9F879"/>
<sequence>MCVERICLMGTIHVGEKLRNYKVKFNSLGGA</sequence>
<reference evidence="1" key="2">
    <citation type="journal article" date="2015" name="Data Brief">
        <title>Shoot transcriptome of the giant reed, Arundo donax.</title>
        <authorList>
            <person name="Barrero R.A."/>
            <person name="Guerrero F.D."/>
            <person name="Moolhuijzen P."/>
            <person name="Goolsby J.A."/>
            <person name="Tidwell J."/>
            <person name="Bellgard S.E."/>
            <person name="Bellgard M.I."/>
        </authorList>
    </citation>
    <scope>NUCLEOTIDE SEQUENCE</scope>
    <source>
        <tissue evidence="1">Shoot tissue taken approximately 20 cm above the soil surface</tissue>
    </source>
</reference>
<evidence type="ECO:0000313" key="1">
    <source>
        <dbReference type="EMBL" id="JAE06351.1"/>
    </source>
</evidence>
<dbReference type="EMBL" id="GBRH01191545">
    <property type="protein sequence ID" value="JAE06351.1"/>
    <property type="molecule type" value="Transcribed_RNA"/>
</dbReference>
<accession>A0A0A9F879</accession>
<name>A0A0A9F879_ARUDO</name>